<protein>
    <submittedName>
        <fullName evidence="2">Uncharacterized protein</fullName>
    </submittedName>
</protein>
<evidence type="ECO:0000256" key="1">
    <source>
        <dbReference type="SAM" id="MobiDB-lite"/>
    </source>
</evidence>
<sequence>MVLNLCPKLNEFAFLFEVQNKIKSTITDGSFVVGVNGPEPPTHPNVSRDALSQPSQTPGNKKRHPNIRDLFPGGKLPTNCSTI</sequence>
<feature type="region of interest" description="Disordered" evidence="1">
    <location>
        <begin position="36"/>
        <end position="83"/>
    </location>
</feature>
<keyword evidence="3" id="KW-1185">Reference proteome</keyword>
<organism evidence="2 3">
    <name type="scientific">Niastella vici</name>
    <dbReference type="NCBI Taxonomy" id="1703345"/>
    <lineage>
        <taxon>Bacteria</taxon>
        <taxon>Pseudomonadati</taxon>
        <taxon>Bacteroidota</taxon>
        <taxon>Chitinophagia</taxon>
        <taxon>Chitinophagales</taxon>
        <taxon>Chitinophagaceae</taxon>
        <taxon>Niastella</taxon>
    </lineage>
</organism>
<gene>
    <name evidence="2" type="ORF">A3860_36640</name>
</gene>
<proteinExistence type="predicted"/>
<dbReference type="Proteomes" id="UP000192796">
    <property type="component" value="Unassembled WGS sequence"/>
</dbReference>
<reference evidence="2 3" key="1">
    <citation type="submission" date="2016-03" db="EMBL/GenBank/DDBJ databases">
        <title>Niastella vici sp. nov., isolated from farmland soil.</title>
        <authorList>
            <person name="Chen L."/>
            <person name="Wang D."/>
            <person name="Yang S."/>
            <person name="Wang G."/>
        </authorList>
    </citation>
    <scope>NUCLEOTIDE SEQUENCE [LARGE SCALE GENOMIC DNA]</scope>
    <source>
        <strain evidence="2 3">DJ57</strain>
    </source>
</reference>
<evidence type="ECO:0000313" key="2">
    <source>
        <dbReference type="EMBL" id="OQP59611.1"/>
    </source>
</evidence>
<feature type="compositionally biased region" description="Polar residues" evidence="1">
    <location>
        <begin position="50"/>
        <end position="59"/>
    </location>
</feature>
<evidence type="ECO:0000313" key="3">
    <source>
        <dbReference type="Proteomes" id="UP000192796"/>
    </source>
</evidence>
<accession>A0A1V9FMV4</accession>
<dbReference type="EMBL" id="LVYD01000075">
    <property type="protein sequence ID" value="OQP59611.1"/>
    <property type="molecule type" value="Genomic_DNA"/>
</dbReference>
<name>A0A1V9FMV4_9BACT</name>
<comment type="caution">
    <text evidence="2">The sequence shown here is derived from an EMBL/GenBank/DDBJ whole genome shotgun (WGS) entry which is preliminary data.</text>
</comment>
<dbReference type="AlphaFoldDB" id="A0A1V9FMV4"/>